<reference evidence="3 4" key="1">
    <citation type="journal article" date="2015" name="Genome Announc.">
        <title>Draft Genome Sequence of Clostridium tyrobutyricum Strain DIVETGP, Isolated from Cow's Milk for Grana Padano Production.</title>
        <authorList>
            <person name="Soggiu A."/>
            <person name="Piras C."/>
            <person name="Gaiarsa S."/>
            <person name="Sassera D."/>
            <person name="Roncada P."/>
            <person name="Bendixen E."/>
            <person name="Brasca M."/>
            <person name="Bonizzi L."/>
        </authorList>
    </citation>
    <scope>NUCLEOTIDE SEQUENCE [LARGE SCALE GENOMIC DNA]</scope>
    <source>
        <strain evidence="3 4">DIVETGP</strain>
    </source>
</reference>
<dbReference type="Gene3D" id="3.40.50.12090">
    <property type="match status" value="2"/>
</dbReference>
<organism evidence="3 4">
    <name type="scientific">Clostridium tyrobutyricum DIVETGP</name>
    <dbReference type="NCBI Taxonomy" id="1408889"/>
    <lineage>
        <taxon>Bacteria</taxon>
        <taxon>Bacillati</taxon>
        <taxon>Bacillota</taxon>
        <taxon>Clostridia</taxon>
        <taxon>Eubacteriales</taxon>
        <taxon>Clostridiaceae</taxon>
        <taxon>Clostridium</taxon>
    </lineage>
</organism>
<accession>W6N9E9</accession>
<dbReference type="InterPro" id="IPR014755">
    <property type="entry name" value="Cu-Rt/internalin_Ig-like"/>
</dbReference>
<comment type="caution">
    <text evidence="3">The sequence shown here is derived from an EMBL/GenBank/DDBJ whole genome shotgun (WGS) entry which is preliminary data.</text>
</comment>
<dbReference type="EMBL" id="CBXI010000040">
    <property type="protein sequence ID" value="CDL92144.1"/>
    <property type="molecule type" value="Genomic_DNA"/>
</dbReference>
<dbReference type="AlphaFoldDB" id="W6N9E9"/>
<dbReference type="Proteomes" id="UP000019482">
    <property type="component" value="Unassembled WGS sequence"/>
</dbReference>
<dbReference type="Gene3D" id="2.60.40.1220">
    <property type="match status" value="5"/>
</dbReference>
<feature type="signal peptide" evidence="2">
    <location>
        <begin position="1"/>
        <end position="24"/>
    </location>
</feature>
<keyword evidence="3" id="KW-0378">Hydrolase</keyword>
<dbReference type="EC" id="3.5.1.28" evidence="3"/>
<dbReference type="InterPro" id="IPR051922">
    <property type="entry name" value="Bact_Sporulation_Assoc"/>
</dbReference>
<evidence type="ECO:0000256" key="1">
    <source>
        <dbReference type="ARBA" id="ARBA00022729"/>
    </source>
</evidence>
<feature type="chain" id="PRO_5039426278" evidence="2">
    <location>
        <begin position="25"/>
        <end position="1174"/>
    </location>
</feature>
<dbReference type="OrthoDB" id="2077808at2"/>
<dbReference type="PANTHER" id="PTHR30032:SF8">
    <property type="entry name" value="GERMINATION-SPECIFIC N-ACETYLMURAMOYL-L-ALANINE AMIDASE"/>
    <property type="match status" value="1"/>
</dbReference>
<gene>
    <name evidence="3" type="ORF">CTDIVETGP_2214</name>
</gene>
<name>W6N9E9_CLOTY</name>
<evidence type="ECO:0000313" key="3">
    <source>
        <dbReference type="EMBL" id="CDL92144.1"/>
    </source>
</evidence>
<dbReference type="RefSeq" id="WP_035123794.1">
    <property type="nucleotide sequence ID" value="NZ_CBXI010000040.1"/>
</dbReference>
<evidence type="ECO:0000313" key="4">
    <source>
        <dbReference type="Proteomes" id="UP000019482"/>
    </source>
</evidence>
<dbReference type="PANTHER" id="PTHR30032">
    <property type="entry name" value="N-ACETYLMURAMOYL-L-ALANINE AMIDASE-RELATED"/>
    <property type="match status" value="1"/>
</dbReference>
<keyword evidence="4" id="KW-1185">Reference proteome</keyword>
<protein>
    <submittedName>
        <fullName evidence="3">Cwp66-like protein/N-acetylmuramoyl-L-alanine amidase</fullName>
        <ecNumber evidence="3">3.5.1.28</ecNumber>
    </submittedName>
</protein>
<dbReference type="GO" id="GO:0008745">
    <property type="term" value="F:N-acetylmuramoyl-L-alanine amidase activity"/>
    <property type="evidence" value="ECO:0007669"/>
    <property type="project" value="UniProtKB-EC"/>
</dbReference>
<evidence type="ECO:0000256" key="2">
    <source>
        <dbReference type="SAM" id="SignalP"/>
    </source>
</evidence>
<sequence>MNKKGTKALASATLMSLVLTTALATGNVKAAANGQATRVGGTDRYETAAKVATTNFTTSDNVVLVSGEGYADSVSASVLAKKLDAPIVLTGSKTLDANAKSAIETLKAKNVYIIGGTGSISASIESGLKSNYTVTRLGGKDRYATNLAIANKLVDLGVSKDNIIAVAGTGFADALSVAPVAAADNEILLLTNNNADTMKNTAEFAKDSNVTVVGTTNVVSDAIYNQLNADKRINGGADRFATNINVLKAFDSDLKADKLYVANATQANPDNLYADALVASAIAGKYSAPLVLVDKESSTGTTNAINYIGTKATKATDLQVVGGTGVVSEDTVTAIENAINKVNPDPEVSSITATGLNQIKVVFNQEVDQDTAEDVTNYEVDGSQLTDADADANEGLDTNAKATLQDDNKTVLITLSDKQDQNKSVDVKVRKGILTDDKANTVPEFTQNVTFSDTTAPTLDSVEVRGNKKLVVKFSEPINVGSNQSASGVYSKFKVNGNNIASLGLDTDNTEAKDAVKSIDKNTNKVSYWTNEIDFYFTTALKTGDNTLKVSDGSDDELEDAAGFPVSETTEDFNVDTLTSTPKITSITAEDNGKVYVNFDRALDKKTATTDDNFKINGYVLTKGTNVSDIELKKDDTQIKISGLKGNAKLNKNSNTIYISNNIKDAYGNYVEDDTNESFNLDEDTTKPAVSSVYALNDNTIRVKFSKDVDASYARNVSNYKLRDNSGNDITNQIGTITIPGGSTSDTSTDIVDIPLTGSNKLSDSNYSITIKNIQDLASTPNVMNDYVGTFSGSDDVNSGVKIYNVSSTKVTLVFTKEMDAGTLDDISNYKYVNAAGDPAKSFPSKTHISVSNDNKSVTIDLSDTSLSTTASNDSNKVAAVYATGVKDSNGNSLDVGNNGGSVPTTSVDFVKAKDNSLTIYYDGKDLKADVNFENPVDADTLSATSKDNFKLGNSDGSIAIAADAVSVNKNGGLTLTFNRNPKDDSDLTTNINKIKALGNKVVLNSVDSSVKDVTGAALTNTTITDKTITPYFYNAAPKTVVTKDSNDVATNYWTASKTITDGKVTDASVTVQFDTPIANVRATDFKFNIGGTTIEADNAVINNNNNTVTFTFDQDNDNIQSFKDASTIVVTPKDTLGDTLKDISTVKDGNGDYAYYVPSSDDLSGVTVTISAN</sequence>
<dbReference type="GeneID" id="29420627"/>
<dbReference type="InterPro" id="IPR007253">
    <property type="entry name" value="Cell_wall-bd_2"/>
</dbReference>
<proteinExistence type="predicted"/>
<dbReference type="Pfam" id="PF04122">
    <property type="entry name" value="CW_binding_2"/>
    <property type="match status" value="3"/>
</dbReference>
<keyword evidence="1 2" id="KW-0732">Signal</keyword>